<evidence type="ECO:0000313" key="2">
    <source>
        <dbReference type="Proteomes" id="UP000657421"/>
    </source>
</evidence>
<reference evidence="1 2" key="1">
    <citation type="submission" date="2020-08" db="EMBL/GenBank/DDBJ databases">
        <title>Genome public.</title>
        <authorList>
            <person name="Liu C."/>
            <person name="Sun Q."/>
        </authorList>
    </citation>
    <scope>NUCLEOTIDE SEQUENCE [LARGE SCALE GENOMIC DNA]</scope>
    <source>
        <strain evidence="1 2">NSJ-46</strain>
    </source>
</reference>
<sequence length="60" mass="7149">MNDKVLLSISEAAELFGIGQHRLRKILSDDYECKYHLMVGRVIRIKRKPFEEYINRVEQV</sequence>
<dbReference type="Proteomes" id="UP000657421">
    <property type="component" value="Unassembled WGS sequence"/>
</dbReference>
<keyword evidence="2" id="KW-1185">Reference proteome</keyword>
<comment type="caution">
    <text evidence="1">The sequence shown here is derived from an EMBL/GenBank/DDBJ whole genome shotgun (WGS) entry which is preliminary data.</text>
</comment>
<accession>A0ABR7NBQ9</accession>
<dbReference type="EMBL" id="JACRSZ010000012">
    <property type="protein sequence ID" value="MBC8573836.1"/>
    <property type="molecule type" value="Genomic_DNA"/>
</dbReference>
<dbReference type="InterPro" id="IPR038148">
    <property type="entry name" value="Tn1545/Tn916_Xis"/>
</dbReference>
<protein>
    <submittedName>
        <fullName evidence="1">Helix-turn-helix domain-containing protein</fullName>
    </submittedName>
</protein>
<name>A0ABR7NBQ9_9FIRM</name>
<dbReference type="RefSeq" id="WP_249309162.1">
    <property type="nucleotide sequence ID" value="NZ_JACRSZ010000012.1"/>
</dbReference>
<dbReference type="Pfam" id="PF09035">
    <property type="entry name" value="Tn916-Xis"/>
    <property type="match status" value="1"/>
</dbReference>
<gene>
    <name evidence="1" type="ORF">H8716_12185</name>
</gene>
<organism evidence="1 2">
    <name type="scientific">Jingyaoa shaoxingensis</name>
    <dbReference type="NCBI Taxonomy" id="2763671"/>
    <lineage>
        <taxon>Bacteria</taxon>
        <taxon>Bacillati</taxon>
        <taxon>Bacillota</taxon>
        <taxon>Clostridia</taxon>
        <taxon>Lachnospirales</taxon>
        <taxon>Lachnospiraceae</taxon>
        <taxon>Jingyaoa</taxon>
    </lineage>
</organism>
<dbReference type="InterPro" id="IPR015122">
    <property type="entry name" value="Tn916-Xis"/>
</dbReference>
<proteinExistence type="predicted"/>
<dbReference type="Gene3D" id="3.90.105.50">
    <property type="match status" value="1"/>
</dbReference>
<evidence type="ECO:0000313" key="1">
    <source>
        <dbReference type="EMBL" id="MBC8573836.1"/>
    </source>
</evidence>